<dbReference type="NCBIfam" id="TIGR00334">
    <property type="entry name" value="5S_RNA_mat_M5"/>
    <property type="match status" value="1"/>
</dbReference>
<name>A0A0R2DUU9_9LACO</name>
<dbReference type="OrthoDB" id="9791329at2"/>
<comment type="similarity">
    <text evidence="11">Belongs to the ribonuclease M5 family.</text>
</comment>
<evidence type="ECO:0000313" key="15">
    <source>
        <dbReference type="Proteomes" id="UP000051378"/>
    </source>
</evidence>
<dbReference type="AlphaFoldDB" id="A0A0R2DUU9"/>
<gene>
    <name evidence="11" type="primary">rnmV</name>
    <name evidence="14" type="ORF">FC86_GL000430</name>
</gene>
<evidence type="ECO:0000256" key="3">
    <source>
        <dbReference type="ARBA" id="ARBA00022552"/>
    </source>
</evidence>
<accession>A0A0R2DUU9</accession>
<keyword evidence="8 11" id="KW-0378">Hydrolase</keyword>
<dbReference type="EC" id="3.1.26.8" evidence="11 12"/>
<evidence type="ECO:0000256" key="1">
    <source>
        <dbReference type="ARBA" id="ARBA00022490"/>
    </source>
</evidence>
<keyword evidence="15" id="KW-1185">Reference proteome</keyword>
<keyword evidence="6 11" id="KW-0699">rRNA-binding</keyword>
<dbReference type="GO" id="GO:0019843">
    <property type="term" value="F:rRNA binding"/>
    <property type="evidence" value="ECO:0007669"/>
    <property type="project" value="UniProtKB-KW"/>
</dbReference>
<dbReference type="GO" id="GO:0006364">
    <property type="term" value="P:rRNA processing"/>
    <property type="evidence" value="ECO:0007669"/>
    <property type="project" value="UniProtKB-UniRule"/>
</dbReference>
<keyword evidence="9" id="KW-0460">Magnesium</keyword>
<evidence type="ECO:0000256" key="4">
    <source>
        <dbReference type="ARBA" id="ARBA00022722"/>
    </source>
</evidence>
<dbReference type="EMBL" id="AYZL01000016">
    <property type="protein sequence ID" value="KRN04332.1"/>
    <property type="molecule type" value="Genomic_DNA"/>
</dbReference>
<dbReference type="RefSeq" id="WP_056974629.1">
    <property type="nucleotide sequence ID" value="NZ_AYZL01000016.1"/>
</dbReference>
<keyword evidence="2 11" id="KW-0690">Ribosome biogenesis</keyword>
<dbReference type="STRING" id="1423744.FC86_GL000430"/>
<evidence type="ECO:0000313" key="14">
    <source>
        <dbReference type="EMBL" id="KRN04332.1"/>
    </source>
</evidence>
<evidence type="ECO:0000256" key="9">
    <source>
        <dbReference type="ARBA" id="ARBA00022842"/>
    </source>
</evidence>
<evidence type="ECO:0000256" key="5">
    <source>
        <dbReference type="ARBA" id="ARBA00022723"/>
    </source>
</evidence>
<dbReference type="HAMAP" id="MF_01469">
    <property type="entry name" value="RNase_M5"/>
    <property type="match status" value="1"/>
</dbReference>
<comment type="caution">
    <text evidence="14">The sequence shown here is derived from an EMBL/GenBank/DDBJ whole genome shotgun (WGS) entry which is preliminary data.</text>
</comment>
<proteinExistence type="inferred from homology"/>
<dbReference type="GO" id="GO:0046872">
    <property type="term" value="F:metal ion binding"/>
    <property type="evidence" value="ECO:0007669"/>
    <property type="project" value="UniProtKB-KW"/>
</dbReference>
<dbReference type="InterPro" id="IPR025156">
    <property type="entry name" value="RNase_M5_C"/>
</dbReference>
<evidence type="ECO:0000256" key="10">
    <source>
        <dbReference type="ARBA" id="ARBA00022884"/>
    </source>
</evidence>
<organism evidence="14 15">
    <name type="scientific">Holzapfeliella floricola DSM 23037 = JCM 16512</name>
    <dbReference type="NCBI Taxonomy" id="1423744"/>
    <lineage>
        <taxon>Bacteria</taxon>
        <taxon>Bacillati</taxon>
        <taxon>Bacillota</taxon>
        <taxon>Bacilli</taxon>
        <taxon>Lactobacillales</taxon>
        <taxon>Lactobacillaceae</taxon>
        <taxon>Holzapfeliella</taxon>
    </lineage>
</organism>
<dbReference type="PATRIC" id="fig|1423744.4.peg.441"/>
<evidence type="ECO:0000259" key="13">
    <source>
        <dbReference type="PROSITE" id="PS50880"/>
    </source>
</evidence>
<evidence type="ECO:0000256" key="12">
    <source>
        <dbReference type="NCBIfam" id="TIGR00334"/>
    </source>
</evidence>
<comment type="catalytic activity">
    <reaction evidence="11">
        <text>Endonucleolytic cleavage of RNA, removing 21 and 42 nucleotides, respectively, from the 5'- and 3'-termini of a 5S-rRNA precursor.</text>
        <dbReference type="EC" id="3.1.26.8"/>
    </reaction>
</comment>
<dbReference type="SMART" id="SM00493">
    <property type="entry name" value="TOPRIM"/>
    <property type="match status" value="1"/>
</dbReference>
<comment type="function">
    <text evidence="11">Required for correct processing of both the 5' and 3' ends of 5S rRNA precursor. Cleaves both sides of a double-stranded region yielding mature 5S rRNA in one step.</text>
</comment>
<dbReference type="GO" id="GO:0043822">
    <property type="term" value="F:ribonuclease M5 activity"/>
    <property type="evidence" value="ECO:0007669"/>
    <property type="project" value="UniProtKB-UniRule"/>
</dbReference>
<evidence type="ECO:0000256" key="8">
    <source>
        <dbReference type="ARBA" id="ARBA00022801"/>
    </source>
</evidence>
<dbReference type="Gene3D" id="3.40.1360.10">
    <property type="match status" value="1"/>
</dbReference>
<keyword evidence="7 11" id="KW-0255">Endonuclease</keyword>
<dbReference type="InterPro" id="IPR034141">
    <property type="entry name" value="TOPRIM_RNase_M5-like"/>
</dbReference>
<keyword evidence="10 11" id="KW-0694">RNA-binding</keyword>
<feature type="domain" description="Toprim" evidence="13">
    <location>
        <begin position="7"/>
        <end position="91"/>
    </location>
</feature>
<evidence type="ECO:0000256" key="2">
    <source>
        <dbReference type="ARBA" id="ARBA00022517"/>
    </source>
</evidence>
<dbReference type="Pfam" id="PF01751">
    <property type="entry name" value="Toprim"/>
    <property type="match status" value="1"/>
</dbReference>
<dbReference type="Proteomes" id="UP000051378">
    <property type="component" value="Unassembled WGS sequence"/>
</dbReference>
<evidence type="ECO:0000256" key="11">
    <source>
        <dbReference type="HAMAP-Rule" id="MF_01469"/>
    </source>
</evidence>
<dbReference type="GO" id="GO:0005737">
    <property type="term" value="C:cytoplasm"/>
    <property type="evidence" value="ECO:0007669"/>
    <property type="project" value="UniProtKB-SubCell"/>
</dbReference>
<keyword evidence="1 11" id="KW-0963">Cytoplasm</keyword>
<dbReference type="PANTHER" id="PTHR39156">
    <property type="entry name" value="RIBONUCLEASE M5"/>
    <property type="match status" value="1"/>
</dbReference>
<keyword evidence="3 11" id="KW-0698">rRNA processing</keyword>
<protein>
    <recommendedName>
        <fullName evidence="11 12">Ribonuclease M5</fullName>
        <ecNumber evidence="11 12">3.1.26.8</ecNumber>
    </recommendedName>
    <alternativeName>
        <fullName evidence="11">RNase M5</fullName>
    </alternativeName>
    <alternativeName>
        <fullName evidence="11">Ribosomal RNA terminal maturase M5</fullName>
    </alternativeName>
</protein>
<keyword evidence="4 11" id="KW-0540">Nuclease</keyword>
<dbReference type="PANTHER" id="PTHR39156:SF2">
    <property type="entry name" value="DNA PRIMASE (BACTERIAL TYPE) AND SMALL PRIMASE-LIKE PROTEINS"/>
    <property type="match status" value="1"/>
</dbReference>
<sequence length="194" mass="22031">MTEFKIEEVVVVEGKDDIKRLNLYFPGIKTIQTQGSAISEPILDQIETAYHKTGVIVLTDPDFNGEKIRKKILERLPKAKQAFLPRDKAVPQKSGGSLGIEHASKVDLLEALKGARLTQQLYEPEVTRHDLIEHGLVFGPNARFLREQLGNQLKIGYGNAKQLEKKCATFQITKVEFEVAMKQVKENYEEFTHR</sequence>
<reference evidence="14 15" key="1">
    <citation type="journal article" date="2015" name="Genome Announc.">
        <title>Expanding the biotechnology potential of lactobacilli through comparative genomics of 213 strains and associated genera.</title>
        <authorList>
            <person name="Sun Z."/>
            <person name="Harris H.M."/>
            <person name="McCann A."/>
            <person name="Guo C."/>
            <person name="Argimon S."/>
            <person name="Zhang W."/>
            <person name="Yang X."/>
            <person name="Jeffery I.B."/>
            <person name="Cooney J.C."/>
            <person name="Kagawa T.F."/>
            <person name="Liu W."/>
            <person name="Song Y."/>
            <person name="Salvetti E."/>
            <person name="Wrobel A."/>
            <person name="Rasinkangas P."/>
            <person name="Parkhill J."/>
            <person name="Rea M.C."/>
            <person name="O'Sullivan O."/>
            <person name="Ritari J."/>
            <person name="Douillard F.P."/>
            <person name="Paul Ross R."/>
            <person name="Yang R."/>
            <person name="Briner A.E."/>
            <person name="Felis G.E."/>
            <person name="de Vos W.M."/>
            <person name="Barrangou R."/>
            <person name="Klaenhammer T.R."/>
            <person name="Caufield P.W."/>
            <person name="Cui Y."/>
            <person name="Zhang H."/>
            <person name="O'Toole P.W."/>
        </authorList>
    </citation>
    <scope>NUCLEOTIDE SEQUENCE [LARGE SCALE GENOMIC DNA]</scope>
    <source>
        <strain evidence="14 15">DSM 23037</strain>
    </source>
</reference>
<dbReference type="InterPro" id="IPR004466">
    <property type="entry name" value="RNase_M5"/>
</dbReference>
<dbReference type="SUPFAM" id="SSF110455">
    <property type="entry name" value="Toprim domain"/>
    <property type="match status" value="1"/>
</dbReference>
<comment type="subcellular location">
    <subcellularLocation>
        <location evidence="11">Cytoplasm</location>
    </subcellularLocation>
</comment>
<dbReference type="CDD" id="cd01027">
    <property type="entry name" value="TOPRIM_RNase_M5_like"/>
    <property type="match status" value="1"/>
</dbReference>
<dbReference type="Pfam" id="PF13331">
    <property type="entry name" value="DUF4093"/>
    <property type="match status" value="1"/>
</dbReference>
<evidence type="ECO:0000256" key="7">
    <source>
        <dbReference type="ARBA" id="ARBA00022759"/>
    </source>
</evidence>
<keyword evidence="5" id="KW-0479">Metal-binding</keyword>
<dbReference type="PROSITE" id="PS50880">
    <property type="entry name" value="TOPRIM"/>
    <property type="match status" value="1"/>
</dbReference>
<dbReference type="InterPro" id="IPR006171">
    <property type="entry name" value="TOPRIM_dom"/>
</dbReference>
<evidence type="ECO:0000256" key="6">
    <source>
        <dbReference type="ARBA" id="ARBA00022730"/>
    </source>
</evidence>